<dbReference type="PANTHER" id="PTHR10102">
    <property type="entry name" value="DNA-DIRECTED RNA POLYMERASE, MITOCHONDRIAL"/>
    <property type="match status" value="1"/>
</dbReference>
<evidence type="ECO:0000256" key="2">
    <source>
        <dbReference type="ARBA" id="ARBA00012418"/>
    </source>
</evidence>
<evidence type="ECO:0000256" key="6">
    <source>
        <dbReference type="ARBA" id="ARBA00023163"/>
    </source>
</evidence>
<dbReference type="Proteomes" id="UP000183002">
    <property type="component" value="Unassembled WGS sequence"/>
</dbReference>
<dbReference type="SUPFAM" id="SSF56672">
    <property type="entry name" value="DNA/RNA polymerases"/>
    <property type="match status" value="1"/>
</dbReference>
<protein>
    <recommendedName>
        <fullName evidence="2">DNA-directed RNA polymerase</fullName>
        <ecNumber evidence="2">2.7.7.6</ecNumber>
    </recommendedName>
</protein>
<comment type="similarity">
    <text evidence="1">Belongs to the phage and mitochondrial RNA polymerase family.</text>
</comment>
<dbReference type="STRING" id="1077947.SAMN05216227_102053"/>
<accession>A0A1H8IIB1</accession>
<dbReference type="Gene3D" id="1.10.1320.10">
    <property type="entry name" value="DNA-directed RNA polymerase, N-terminal domain"/>
    <property type="match status" value="1"/>
</dbReference>
<dbReference type="Pfam" id="PF00940">
    <property type="entry name" value="RNA_pol"/>
    <property type="match status" value="1"/>
</dbReference>
<dbReference type="InterPro" id="IPR024075">
    <property type="entry name" value="DNA-dir_RNA_pol_helix_hairp_sf"/>
</dbReference>
<dbReference type="InterPro" id="IPR037159">
    <property type="entry name" value="RNA_POL_N_sf"/>
</dbReference>
<dbReference type="AlphaFoldDB" id="A0A1H8IIB1"/>
<dbReference type="RefSeq" id="WP_050519959.1">
    <property type="nucleotide sequence ID" value="NZ_FOCO01000020.1"/>
</dbReference>
<dbReference type="SMART" id="SM01311">
    <property type="entry name" value="RPOL_N"/>
    <property type="match status" value="1"/>
</dbReference>
<dbReference type="GO" id="GO:0000428">
    <property type="term" value="C:DNA-directed RNA polymerase complex"/>
    <property type="evidence" value="ECO:0007669"/>
    <property type="project" value="UniProtKB-KW"/>
</dbReference>
<feature type="domain" description="DNA-directed RNA polymerase N-terminal" evidence="9">
    <location>
        <begin position="5"/>
        <end position="291"/>
    </location>
</feature>
<dbReference type="EC" id="2.7.7.6" evidence="2"/>
<evidence type="ECO:0000256" key="1">
    <source>
        <dbReference type="ARBA" id="ARBA00009493"/>
    </source>
</evidence>
<feature type="region of interest" description="Disordered" evidence="8">
    <location>
        <begin position="319"/>
        <end position="340"/>
    </location>
</feature>
<dbReference type="PANTHER" id="PTHR10102:SF0">
    <property type="entry name" value="DNA-DIRECTED RNA POLYMERASE, MITOCHONDRIAL"/>
    <property type="match status" value="1"/>
</dbReference>
<keyword evidence="11" id="KW-1185">Reference proteome</keyword>
<gene>
    <name evidence="10" type="ORF">SAMN05216227_102053</name>
</gene>
<reference evidence="10 11" key="1">
    <citation type="submission" date="2016-10" db="EMBL/GenBank/DDBJ databases">
        <authorList>
            <person name="de Groot N.N."/>
        </authorList>
    </citation>
    <scope>NUCLEOTIDE SEQUENCE [LARGE SCALE GENOMIC DNA]</scope>
    <source>
        <strain evidence="10 11">CGMCC 1.10836</strain>
    </source>
</reference>
<evidence type="ECO:0000256" key="7">
    <source>
        <dbReference type="ARBA" id="ARBA00048552"/>
    </source>
</evidence>
<evidence type="ECO:0000313" key="10">
    <source>
        <dbReference type="EMBL" id="SEN68254.1"/>
    </source>
</evidence>
<dbReference type="Gene3D" id="1.10.150.20">
    <property type="entry name" value="5' to 3' exonuclease, C-terminal subdomain"/>
    <property type="match status" value="1"/>
</dbReference>
<organism evidence="10 11">
    <name type="scientific">Pseudorhodobacter antarcticus</name>
    <dbReference type="NCBI Taxonomy" id="1077947"/>
    <lineage>
        <taxon>Bacteria</taxon>
        <taxon>Pseudomonadati</taxon>
        <taxon>Pseudomonadota</taxon>
        <taxon>Alphaproteobacteria</taxon>
        <taxon>Rhodobacterales</taxon>
        <taxon>Paracoccaceae</taxon>
        <taxon>Pseudorhodobacter</taxon>
    </lineage>
</organism>
<keyword evidence="3 10" id="KW-0240">DNA-directed RNA polymerase</keyword>
<sequence length="822" mass="92281">MPTIHDQLSWEGTMVDHGVSRYRAQQDAAIKGDRTHETSAGSRLLRSYVLQISDHISLYLAGKHPDGRRRGKYAKLLATVNTDKAALMALKAVIAAMFNPQSLQSLCINIGKVIEDDLRFMKFETEHKEYYAEIIRQFEARGSTNYRYQKRALSHAQSSKEQVWREWLKEEQLGVGATVIGLMMEVCDLIEKKIVNLGNNRKEVSVVPTQACVDWVMQHNEQMELAHPDRMPCVVPPQDWCAISDGGYYSPALRSRTPLVKMRGKSGSAQAALFATADMSKVFTAINAMQNTGWELNTPILEVMREVWHKDLGIGMPRSQPYEVPPSPLSAEDDPSALTETDPRKEAFLNWKINAREIHIIERERVAKNLALTRTMRMAGTLTDYSVFYYVYQCDFRGRVYAATTGLSPQGTDHGKALLRFHEGKALGQDGLFWLKVHGANKYGKDKMDYPDRVKWIDDNAALWLAVAEDPVSARDHWKDADKPYQFLAFCLEYAGAVEHGAAFVSHLPVALDGSCNGLQHFSAMLRDSIGGAAVNLIPMKVPADIYQNVGDVATRKLIGLRSLNDEHHAGAVNWMALFESMDLPGIPRKLPKPPVMTMPYGSTRQACTDSIFRWLQDTAPDFFDKSTNFRHSMYLSPIIWGSIGEVVVAARQAMDWVQECAGILAKAGHPLEYTSPLGFPVYQATYNYKTRNIETQISGRLCLSMAEDTDELSARKQRQGSSPNLVHHVDACHMQMCLNAGAEAGITSFAMIHDDFGVHACDIKQWHRIIREQFVKLHGDHDVLADFKIAHEERHGITLPALPARGTLQIEDVLKSEFFFG</sequence>
<dbReference type="OrthoDB" id="5465434at2"/>
<evidence type="ECO:0000256" key="3">
    <source>
        <dbReference type="ARBA" id="ARBA00022478"/>
    </source>
</evidence>
<dbReference type="Pfam" id="PF14700">
    <property type="entry name" value="RPOL_N"/>
    <property type="match status" value="1"/>
</dbReference>
<dbReference type="PROSITE" id="PS00900">
    <property type="entry name" value="RNA_POL_PHAGE_1"/>
    <property type="match status" value="1"/>
</dbReference>
<dbReference type="InterPro" id="IPR029262">
    <property type="entry name" value="RPOL_N"/>
</dbReference>
<evidence type="ECO:0000313" key="11">
    <source>
        <dbReference type="Proteomes" id="UP000183002"/>
    </source>
</evidence>
<dbReference type="InterPro" id="IPR002092">
    <property type="entry name" value="DNA-dir_Rpol_phage-type"/>
</dbReference>
<evidence type="ECO:0000256" key="4">
    <source>
        <dbReference type="ARBA" id="ARBA00022679"/>
    </source>
</evidence>
<evidence type="ECO:0000256" key="8">
    <source>
        <dbReference type="SAM" id="MobiDB-lite"/>
    </source>
</evidence>
<proteinExistence type="inferred from homology"/>
<dbReference type="GO" id="GO:0003677">
    <property type="term" value="F:DNA binding"/>
    <property type="evidence" value="ECO:0007669"/>
    <property type="project" value="InterPro"/>
</dbReference>
<comment type="catalytic activity">
    <reaction evidence="7">
        <text>RNA(n) + a ribonucleoside 5'-triphosphate = RNA(n+1) + diphosphate</text>
        <dbReference type="Rhea" id="RHEA:21248"/>
        <dbReference type="Rhea" id="RHEA-COMP:14527"/>
        <dbReference type="Rhea" id="RHEA-COMP:17342"/>
        <dbReference type="ChEBI" id="CHEBI:33019"/>
        <dbReference type="ChEBI" id="CHEBI:61557"/>
        <dbReference type="ChEBI" id="CHEBI:140395"/>
        <dbReference type="EC" id="2.7.7.6"/>
    </reaction>
</comment>
<dbReference type="GO" id="GO:0003899">
    <property type="term" value="F:DNA-directed RNA polymerase activity"/>
    <property type="evidence" value="ECO:0007669"/>
    <property type="project" value="UniProtKB-EC"/>
</dbReference>
<dbReference type="GO" id="GO:0006351">
    <property type="term" value="P:DNA-templated transcription"/>
    <property type="evidence" value="ECO:0007669"/>
    <property type="project" value="InterPro"/>
</dbReference>
<name>A0A1H8IIB1_9RHOB</name>
<dbReference type="Gene3D" id="1.10.287.260">
    <property type="match status" value="1"/>
</dbReference>
<dbReference type="PROSITE" id="PS00489">
    <property type="entry name" value="RNA_POL_PHAGE_2"/>
    <property type="match status" value="1"/>
</dbReference>
<evidence type="ECO:0000259" key="9">
    <source>
        <dbReference type="SMART" id="SM01311"/>
    </source>
</evidence>
<keyword evidence="4" id="KW-0808">Transferase</keyword>
<dbReference type="EMBL" id="FOCO01000020">
    <property type="protein sequence ID" value="SEN68254.1"/>
    <property type="molecule type" value="Genomic_DNA"/>
</dbReference>
<keyword evidence="5" id="KW-0548">Nucleotidyltransferase</keyword>
<dbReference type="Gene3D" id="1.10.287.280">
    <property type="match status" value="1"/>
</dbReference>
<keyword evidence="6" id="KW-0804">Transcription</keyword>
<dbReference type="InterPro" id="IPR043502">
    <property type="entry name" value="DNA/RNA_pol_sf"/>
</dbReference>
<dbReference type="InterPro" id="IPR046950">
    <property type="entry name" value="DNA-dir_Rpol_C_phage-type"/>
</dbReference>
<evidence type="ECO:0000256" key="5">
    <source>
        <dbReference type="ARBA" id="ARBA00022695"/>
    </source>
</evidence>